<protein>
    <recommendedName>
        <fullName evidence="3 8">Mediator of RNA polymerase II transcription subunit 6</fullName>
    </recommendedName>
    <alternativeName>
        <fullName evidence="7 8">Mediator complex subunit 6</fullName>
    </alternativeName>
</protein>
<comment type="subcellular location">
    <subcellularLocation>
        <location evidence="1 8">Nucleus</location>
    </subcellularLocation>
</comment>
<comment type="similarity">
    <text evidence="2 8">Belongs to the Mediator complex subunit 6 family.</text>
</comment>
<evidence type="ECO:0000256" key="5">
    <source>
        <dbReference type="ARBA" id="ARBA00023163"/>
    </source>
</evidence>
<reference evidence="10" key="1">
    <citation type="submission" date="2020-11" db="EMBL/GenBank/DDBJ databases">
        <title>Kefir isolates.</title>
        <authorList>
            <person name="Marcisauskas S."/>
            <person name="Kim Y."/>
            <person name="Blasche S."/>
        </authorList>
    </citation>
    <scope>NUCLEOTIDE SEQUENCE</scope>
    <source>
        <strain evidence="10">Olga-1</strain>
    </source>
</reference>
<dbReference type="OrthoDB" id="344220at2759"/>
<dbReference type="PANTHER" id="PTHR13104">
    <property type="entry name" value="MED-6-RELATED"/>
    <property type="match status" value="1"/>
</dbReference>
<dbReference type="AlphaFoldDB" id="A0A9P7BHT0"/>
<keyword evidence="4 8" id="KW-0805">Transcription regulation</keyword>
<organism evidence="10 11">
    <name type="scientific">Pichia californica</name>
    <dbReference type="NCBI Taxonomy" id="460514"/>
    <lineage>
        <taxon>Eukaryota</taxon>
        <taxon>Fungi</taxon>
        <taxon>Dikarya</taxon>
        <taxon>Ascomycota</taxon>
        <taxon>Saccharomycotina</taxon>
        <taxon>Pichiomycetes</taxon>
        <taxon>Pichiales</taxon>
        <taxon>Pichiaceae</taxon>
        <taxon>Pichia</taxon>
    </lineage>
</organism>
<feature type="compositionally biased region" description="Polar residues" evidence="9">
    <location>
        <begin position="204"/>
        <end position="226"/>
    </location>
</feature>
<evidence type="ECO:0000313" key="10">
    <source>
        <dbReference type="EMBL" id="KAG0690469.1"/>
    </source>
</evidence>
<dbReference type="Pfam" id="PF04934">
    <property type="entry name" value="Med6"/>
    <property type="match status" value="1"/>
</dbReference>
<evidence type="ECO:0000256" key="6">
    <source>
        <dbReference type="ARBA" id="ARBA00023242"/>
    </source>
</evidence>
<dbReference type="Proteomes" id="UP000697127">
    <property type="component" value="Unassembled WGS sequence"/>
</dbReference>
<comment type="subunit">
    <text evidence="8">Component of the Mediator complex.</text>
</comment>
<evidence type="ECO:0000256" key="9">
    <source>
        <dbReference type="SAM" id="MobiDB-lite"/>
    </source>
</evidence>
<keyword evidence="6 8" id="KW-0539">Nucleus</keyword>
<comment type="caution">
    <text evidence="10">The sequence shown here is derived from an EMBL/GenBank/DDBJ whole genome shotgun (WGS) entry which is preliminary data.</text>
</comment>
<keyword evidence="8" id="KW-0010">Activator</keyword>
<evidence type="ECO:0000256" key="2">
    <source>
        <dbReference type="ARBA" id="ARBA00007526"/>
    </source>
</evidence>
<dbReference type="InterPro" id="IPR038566">
    <property type="entry name" value="Mediator_Med6_sf"/>
</dbReference>
<evidence type="ECO:0000256" key="1">
    <source>
        <dbReference type="ARBA" id="ARBA00004123"/>
    </source>
</evidence>
<evidence type="ECO:0000313" key="11">
    <source>
        <dbReference type="Proteomes" id="UP000697127"/>
    </source>
</evidence>
<dbReference type="EMBL" id="PUHW01000031">
    <property type="protein sequence ID" value="KAG0690469.1"/>
    <property type="molecule type" value="Genomic_DNA"/>
</dbReference>
<comment type="function">
    <text evidence="8">Component of the Mediator complex, a coactivator involved in the regulated transcription of nearly all RNA polymerase II-dependent genes. Mediator functions as a bridge to convey information from gene-specific regulatory proteins to the basal RNA polymerase II transcription machinery. Mediator is recruited to promoters by direct interactions with regulatory proteins and serves as a scaffold for the assembly of a functional preinitiation complex with RNA polymerase II and the general transcription factors.</text>
</comment>
<sequence length="244" mass="27038">MTEVIQKQELDELEWRSPEWINIYGLRTENILEYFSLSPFWDRQCNNQVLKMQRQFQANSGGMGENGQPIMMIIPTFDAELRKLRGIEYVVHMIKEPDLWVIRKQRRIGDGSAAYNKSNMTTTMTQEAYLGGGPGLGVVDDIVVLADFFCVGSKVYMASNVHSILRQGVLSLSRALEGAADRLGHFTATSRAASSNATTATSGVEESQIQQSLGRVTTANSATPATQPANEESLFLLTVKGLRK</sequence>
<dbReference type="GO" id="GO:0006357">
    <property type="term" value="P:regulation of transcription by RNA polymerase II"/>
    <property type="evidence" value="ECO:0007669"/>
    <property type="project" value="InterPro"/>
</dbReference>
<dbReference type="GO" id="GO:0003712">
    <property type="term" value="F:transcription coregulator activity"/>
    <property type="evidence" value="ECO:0007669"/>
    <property type="project" value="InterPro"/>
</dbReference>
<dbReference type="Gene3D" id="3.10.450.580">
    <property type="entry name" value="Mediator complex, subunit Med6"/>
    <property type="match status" value="1"/>
</dbReference>
<evidence type="ECO:0000256" key="3">
    <source>
        <dbReference type="ARBA" id="ARBA00020634"/>
    </source>
</evidence>
<dbReference type="InterPro" id="IPR007018">
    <property type="entry name" value="Mediator_Med6"/>
</dbReference>
<evidence type="ECO:0000256" key="8">
    <source>
        <dbReference type="RuleBase" id="RU364143"/>
    </source>
</evidence>
<keyword evidence="5 8" id="KW-0804">Transcription</keyword>
<accession>A0A9P7BHT0</accession>
<feature type="region of interest" description="Disordered" evidence="9">
    <location>
        <begin position="194"/>
        <end position="226"/>
    </location>
</feature>
<evidence type="ECO:0000256" key="4">
    <source>
        <dbReference type="ARBA" id="ARBA00023015"/>
    </source>
</evidence>
<evidence type="ECO:0000256" key="7">
    <source>
        <dbReference type="ARBA" id="ARBA00031259"/>
    </source>
</evidence>
<keyword evidence="11" id="KW-1185">Reference proteome</keyword>
<proteinExistence type="inferred from homology"/>
<name>A0A9P7BHT0_9ASCO</name>
<gene>
    <name evidence="8 10" type="primary">MED6</name>
    <name evidence="10" type="ORF">C6P40_002844</name>
</gene>
<dbReference type="GO" id="GO:0016592">
    <property type="term" value="C:mediator complex"/>
    <property type="evidence" value="ECO:0007669"/>
    <property type="project" value="InterPro"/>
</dbReference>